<comment type="caution">
    <text evidence="2">The sequence shown here is derived from an EMBL/GenBank/DDBJ whole genome shotgun (WGS) entry which is preliminary data.</text>
</comment>
<organism evidence="2 3">
    <name type="scientific">Mycobacterium syngnathidarum</name>
    <dbReference type="NCBI Taxonomy" id="1908205"/>
    <lineage>
        <taxon>Bacteria</taxon>
        <taxon>Bacillati</taxon>
        <taxon>Actinomycetota</taxon>
        <taxon>Actinomycetes</taxon>
        <taxon>Mycobacteriales</taxon>
        <taxon>Mycobacteriaceae</taxon>
        <taxon>Mycobacterium</taxon>
    </lineage>
</organism>
<sequence>MSTALAPARAIYSVAPAGPSITATTLSAVPEIGSVAPVGSMTASVISNGPLAGPSAAPPIGSVTPAPSQVLAMCDDPVAPARTPYAPPTDAIPAPPEVPGKWQPAYTRDKKSYVVPGLDGIRQTDTLTRATSHAKVLDDTGNLTDWQLRSTVLGLARNPELLDGLALDGAEHISELDWSSKRALSSVAWQAARRSGAHDGSEFGTMVHGYLQAVLEGVLTLDDVPSMIRPYLVVLFAAMRRHSLNFVSSMVERTVFIPATGMVGTFDFLVIDAEGTLMIGDLKTSSSIDLSWLAIAVQLAQYATASLMLTWNGSGWEPMPPVSQVIAKVAAVPKDAAVPSCRIYSVDLRLGKRLMDTATWVRHVHEAAARSASNPQLQRAGDDLVAWADDEALLLNAVPTLV</sequence>
<name>A0A1S1JQP0_9MYCO</name>
<evidence type="ECO:0000313" key="3">
    <source>
        <dbReference type="Proteomes" id="UP000179636"/>
    </source>
</evidence>
<dbReference type="Proteomes" id="UP000179636">
    <property type="component" value="Unassembled WGS sequence"/>
</dbReference>
<reference evidence="2 3" key="1">
    <citation type="submission" date="2016-10" db="EMBL/GenBank/DDBJ databases">
        <title>Evaluation of Human, Animal and Environmental Mycobacterium chelonae Isolates by Core Genome Phylogenomic Analysis, Targeted Gene Comparison, and Anti-microbial Susceptibility Patterns: A Tale of Mistaken Identities.</title>
        <authorList>
            <person name="Fogelson S.B."/>
            <person name="Camus A.C."/>
            <person name="Lorenz W."/>
            <person name="Vasireddy R."/>
            <person name="Vasireddy S."/>
            <person name="Smith T."/>
            <person name="Brown-Elliott B.A."/>
            <person name="Wallace R.J.Jr."/>
            <person name="Hasan N.A."/>
            <person name="Reischl U."/>
            <person name="Sanchez S."/>
        </authorList>
    </citation>
    <scope>NUCLEOTIDE SEQUENCE [LARGE SCALE GENOMIC DNA]</scope>
    <source>
        <strain evidence="2 3">24999</strain>
    </source>
</reference>
<evidence type="ECO:0000256" key="1">
    <source>
        <dbReference type="SAM" id="MobiDB-lite"/>
    </source>
</evidence>
<accession>A0A1S1JQP0</accession>
<gene>
    <name evidence="2" type="ORF">BKG61_27750</name>
</gene>
<dbReference type="STRING" id="1908205.BKG60_04705"/>
<keyword evidence="3" id="KW-1185">Reference proteome</keyword>
<proteinExistence type="predicted"/>
<evidence type="ECO:0000313" key="2">
    <source>
        <dbReference type="EMBL" id="OHT88336.1"/>
    </source>
</evidence>
<dbReference type="RefSeq" id="WP_070946949.1">
    <property type="nucleotide sequence ID" value="NZ_MLHV01000042.1"/>
</dbReference>
<feature type="region of interest" description="Disordered" evidence="1">
    <location>
        <begin position="81"/>
        <end position="105"/>
    </location>
</feature>
<dbReference type="EMBL" id="MLHV01000042">
    <property type="protein sequence ID" value="OHT88336.1"/>
    <property type="molecule type" value="Genomic_DNA"/>
</dbReference>
<protein>
    <submittedName>
        <fullName evidence="2">Uncharacterized protein</fullName>
    </submittedName>
</protein>
<dbReference type="OrthoDB" id="4761101at2"/>
<dbReference type="AlphaFoldDB" id="A0A1S1JQP0"/>